<feature type="transmembrane region" description="Helical" evidence="5">
    <location>
        <begin position="274"/>
        <end position="296"/>
    </location>
</feature>
<evidence type="ECO:0000313" key="7">
    <source>
        <dbReference type="EMBL" id="SFF52838.1"/>
    </source>
</evidence>
<evidence type="ECO:0000313" key="8">
    <source>
        <dbReference type="Proteomes" id="UP000199645"/>
    </source>
</evidence>
<keyword evidence="3 5" id="KW-1133">Transmembrane helix</keyword>
<feature type="transmembrane region" description="Helical" evidence="5">
    <location>
        <begin position="183"/>
        <end position="208"/>
    </location>
</feature>
<dbReference type="InterPro" id="IPR013525">
    <property type="entry name" value="ABC2_TM"/>
</dbReference>
<sequence>MSVDVRSETVNVTTSTSTTTPASRVRASALIRAVAGREISQQLRNKNFWSSLLATALLAALSLGLTTLLDRDTEQPTVAVPAGQVALTEALRAQLPVTELPDAEAARSAVREQKADVAIIGDEIVVLRKLPDELGRTLADTFRTVTYQERLRALNAAPADIALPAMRVTTLDADAARVQQRTITAGVSVIALVLLMFMAGIGIAQGVAEEKSSRIVELLLAKVTPRQLLIGKILGLGVAALVQISVTLGLGLAAATVAGVFTAPAEILGTAVNVLLWFIPGYLLFVTLYAVAGSLASRQEDVNHVTGPVSMIQMGTLIGPILAITAPASPALGVVSMIPGLSWAAMPVRMAYSSVPFWQVAVALALTVAAVAALLAIGSRVYTGGLLQYGGVIKVRQALRAARH</sequence>
<dbReference type="GO" id="GO:0140359">
    <property type="term" value="F:ABC-type transporter activity"/>
    <property type="evidence" value="ECO:0007669"/>
    <property type="project" value="InterPro"/>
</dbReference>
<evidence type="ECO:0000256" key="1">
    <source>
        <dbReference type="ARBA" id="ARBA00004141"/>
    </source>
</evidence>
<evidence type="ECO:0000256" key="2">
    <source>
        <dbReference type="ARBA" id="ARBA00022692"/>
    </source>
</evidence>
<feature type="domain" description="ABC-2 type transporter transmembrane" evidence="6">
    <location>
        <begin position="48"/>
        <end position="378"/>
    </location>
</feature>
<evidence type="ECO:0000259" key="6">
    <source>
        <dbReference type="Pfam" id="PF12698"/>
    </source>
</evidence>
<dbReference type="AlphaFoldDB" id="A0A1I2JFG2"/>
<keyword evidence="2 5" id="KW-0812">Transmembrane</keyword>
<name>A0A1I2JFG2_9ACTN</name>
<feature type="transmembrane region" description="Helical" evidence="5">
    <location>
        <begin position="229"/>
        <end position="262"/>
    </location>
</feature>
<dbReference type="RefSeq" id="WP_093619515.1">
    <property type="nucleotide sequence ID" value="NZ_BOMT01000067.1"/>
</dbReference>
<dbReference type="Proteomes" id="UP000199645">
    <property type="component" value="Unassembled WGS sequence"/>
</dbReference>
<gene>
    <name evidence="7" type="ORF">SAMN05421541_112178</name>
</gene>
<feature type="transmembrane region" description="Helical" evidence="5">
    <location>
        <begin position="357"/>
        <end position="377"/>
    </location>
</feature>
<feature type="transmembrane region" description="Helical" evidence="5">
    <location>
        <begin position="317"/>
        <end position="345"/>
    </location>
</feature>
<dbReference type="STRING" id="35752.SAMN05421541_112178"/>
<evidence type="ECO:0000256" key="4">
    <source>
        <dbReference type="ARBA" id="ARBA00023136"/>
    </source>
</evidence>
<dbReference type="GO" id="GO:0016020">
    <property type="term" value="C:membrane"/>
    <property type="evidence" value="ECO:0007669"/>
    <property type="project" value="UniProtKB-SubCell"/>
</dbReference>
<proteinExistence type="predicted"/>
<keyword evidence="4 5" id="KW-0472">Membrane</keyword>
<evidence type="ECO:0000256" key="5">
    <source>
        <dbReference type="SAM" id="Phobius"/>
    </source>
</evidence>
<dbReference type="EMBL" id="FONV01000012">
    <property type="protein sequence ID" value="SFF52838.1"/>
    <property type="molecule type" value="Genomic_DNA"/>
</dbReference>
<accession>A0A1I2JFG2</accession>
<dbReference type="Pfam" id="PF12698">
    <property type="entry name" value="ABC2_membrane_3"/>
    <property type="match status" value="1"/>
</dbReference>
<comment type="subcellular location">
    <subcellularLocation>
        <location evidence="1">Membrane</location>
        <topology evidence="1">Multi-pass membrane protein</topology>
    </subcellularLocation>
</comment>
<reference evidence="7 8" key="1">
    <citation type="submission" date="2016-10" db="EMBL/GenBank/DDBJ databases">
        <authorList>
            <person name="de Groot N.N."/>
        </authorList>
    </citation>
    <scope>NUCLEOTIDE SEQUENCE [LARGE SCALE GENOMIC DNA]</scope>
    <source>
        <strain evidence="7 8">DSM 43019</strain>
    </source>
</reference>
<dbReference type="PANTHER" id="PTHR43471">
    <property type="entry name" value="ABC TRANSPORTER PERMEASE"/>
    <property type="match status" value="1"/>
</dbReference>
<organism evidence="7 8">
    <name type="scientific">Actinoplanes philippinensis</name>
    <dbReference type="NCBI Taxonomy" id="35752"/>
    <lineage>
        <taxon>Bacteria</taxon>
        <taxon>Bacillati</taxon>
        <taxon>Actinomycetota</taxon>
        <taxon>Actinomycetes</taxon>
        <taxon>Micromonosporales</taxon>
        <taxon>Micromonosporaceae</taxon>
        <taxon>Actinoplanes</taxon>
    </lineage>
</organism>
<dbReference type="OrthoDB" id="3268959at2"/>
<evidence type="ECO:0000256" key="3">
    <source>
        <dbReference type="ARBA" id="ARBA00022989"/>
    </source>
</evidence>
<feature type="transmembrane region" description="Helical" evidence="5">
    <location>
        <begin position="47"/>
        <end position="69"/>
    </location>
</feature>
<keyword evidence="8" id="KW-1185">Reference proteome</keyword>
<protein>
    <submittedName>
        <fullName evidence="7">ABC-2 type transport system permease protein</fullName>
    </submittedName>
</protein>